<accession>A0A2Z5FT22</accession>
<dbReference type="RefSeq" id="WP_114205712.1">
    <property type="nucleotide sequence ID" value="NZ_CP030840.1"/>
</dbReference>
<gene>
    <name evidence="3" type="ORF">ACPOL_0618</name>
</gene>
<dbReference type="KEGG" id="abas:ACPOL_0618"/>
<dbReference type="SUPFAM" id="SSF53474">
    <property type="entry name" value="alpha/beta-Hydrolases"/>
    <property type="match status" value="1"/>
</dbReference>
<evidence type="ECO:0000256" key="1">
    <source>
        <dbReference type="ARBA" id="ARBA00022801"/>
    </source>
</evidence>
<feature type="domain" description="AB hydrolase-1" evidence="2">
    <location>
        <begin position="28"/>
        <end position="256"/>
    </location>
</feature>
<dbReference type="Gene3D" id="3.40.50.1820">
    <property type="entry name" value="alpha/beta hydrolase"/>
    <property type="match status" value="1"/>
</dbReference>
<dbReference type="GO" id="GO:0016787">
    <property type="term" value="F:hydrolase activity"/>
    <property type="evidence" value="ECO:0007669"/>
    <property type="project" value="UniProtKB-KW"/>
</dbReference>
<name>A0A2Z5FT22_9BACT</name>
<dbReference type="InterPro" id="IPR029058">
    <property type="entry name" value="AB_hydrolase_fold"/>
</dbReference>
<evidence type="ECO:0000259" key="2">
    <source>
        <dbReference type="Pfam" id="PF00561"/>
    </source>
</evidence>
<dbReference type="InterPro" id="IPR000639">
    <property type="entry name" value="Epox_hydrolase-like"/>
</dbReference>
<evidence type="ECO:0000313" key="3">
    <source>
        <dbReference type="EMBL" id="AXC09989.1"/>
    </source>
</evidence>
<dbReference type="Proteomes" id="UP000253606">
    <property type="component" value="Chromosome"/>
</dbReference>
<protein>
    <submittedName>
        <fullName evidence="3">Epoxide hydrolase</fullName>
    </submittedName>
</protein>
<proteinExistence type="predicted"/>
<organism evidence="3 4">
    <name type="scientific">Acidisarcina polymorpha</name>
    <dbReference type="NCBI Taxonomy" id="2211140"/>
    <lineage>
        <taxon>Bacteria</taxon>
        <taxon>Pseudomonadati</taxon>
        <taxon>Acidobacteriota</taxon>
        <taxon>Terriglobia</taxon>
        <taxon>Terriglobales</taxon>
        <taxon>Acidobacteriaceae</taxon>
        <taxon>Acidisarcina</taxon>
    </lineage>
</organism>
<dbReference type="PRINTS" id="PR00412">
    <property type="entry name" value="EPOXHYDRLASE"/>
</dbReference>
<reference evidence="3 4" key="1">
    <citation type="journal article" date="2018" name="Front. Microbiol.">
        <title>Hydrolytic Capabilities as a Key to Environmental Success: Chitinolytic and Cellulolytic Acidobacteria From Acidic Sub-arctic Soils and Boreal Peatlands.</title>
        <authorList>
            <person name="Belova S.E."/>
            <person name="Ravin N.V."/>
            <person name="Pankratov T.A."/>
            <person name="Rakitin A.L."/>
            <person name="Ivanova A.A."/>
            <person name="Beletsky A.V."/>
            <person name="Mardanov A.V."/>
            <person name="Sinninghe Damste J.S."/>
            <person name="Dedysh S.N."/>
        </authorList>
    </citation>
    <scope>NUCLEOTIDE SEQUENCE [LARGE SCALE GENOMIC DNA]</scope>
    <source>
        <strain evidence="3 4">SBC82</strain>
    </source>
</reference>
<keyword evidence="1 3" id="KW-0378">Hydrolase</keyword>
<dbReference type="Pfam" id="PF00561">
    <property type="entry name" value="Abhydrolase_1"/>
    <property type="match status" value="1"/>
</dbReference>
<dbReference type="AlphaFoldDB" id="A0A2Z5FT22"/>
<dbReference type="InterPro" id="IPR000073">
    <property type="entry name" value="AB_hydrolase_1"/>
</dbReference>
<dbReference type="EMBL" id="CP030840">
    <property type="protein sequence ID" value="AXC09989.1"/>
    <property type="molecule type" value="Genomic_DNA"/>
</dbReference>
<dbReference type="PANTHER" id="PTHR43329">
    <property type="entry name" value="EPOXIDE HYDROLASE"/>
    <property type="match status" value="1"/>
</dbReference>
<sequence length="301" mass="33502">MTHPHRLTLTTASLEIAYEESGPATGVPVVLLHGFPYDVRQYDAVRDKLASSGHRVLVPYLRGFGPTRYRNERIFRSGQQAALGKDVIDFLDGLRIGQAVLVGYDWGGRAACVAAALWPERTLGIVCCSGYTIQDIAKNAYRPASPAEVYRRWYALYFNTDLGPAGLAQNRNEFCKLLWQLWSPTWHFSEAEYQTTALSFDNPDFVVTAIHQYRHRYGNAPDDPNYQELEARLAKQPPIAVPTFVLSGGMDGVEPPPPNDPHRDRFTGIYHRRILPEVGHCVPAEAPEEVVAGVAALLARG</sequence>
<evidence type="ECO:0000313" key="4">
    <source>
        <dbReference type="Proteomes" id="UP000253606"/>
    </source>
</evidence>
<keyword evidence="4" id="KW-1185">Reference proteome</keyword>
<dbReference type="OrthoDB" id="9773293at2"/>